<dbReference type="PANTHER" id="PTHR30329:SF21">
    <property type="entry name" value="LIPOPROTEIN YIAD-RELATED"/>
    <property type="match status" value="1"/>
</dbReference>
<dbReference type="InterPro" id="IPR036737">
    <property type="entry name" value="OmpA-like_sf"/>
</dbReference>
<dbReference type="GO" id="GO:0009279">
    <property type="term" value="C:cell outer membrane"/>
    <property type="evidence" value="ECO:0007669"/>
    <property type="project" value="UniProtKB-SubCell"/>
</dbReference>
<evidence type="ECO:0000313" key="7">
    <source>
        <dbReference type="EMBL" id="ASU86364.1"/>
    </source>
</evidence>
<feature type="domain" description="OmpA-like" evidence="6">
    <location>
        <begin position="122"/>
        <end position="238"/>
    </location>
</feature>
<keyword evidence="2 4" id="KW-0472">Membrane</keyword>
<evidence type="ECO:0000259" key="6">
    <source>
        <dbReference type="PROSITE" id="PS51123"/>
    </source>
</evidence>
<dbReference type="InterPro" id="IPR050330">
    <property type="entry name" value="Bact_OuterMem_StrucFunc"/>
</dbReference>
<dbReference type="Proteomes" id="UP000215005">
    <property type="component" value="Chromosome"/>
</dbReference>
<dbReference type="OrthoDB" id="9782229at2"/>
<evidence type="ECO:0000256" key="2">
    <source>
        <dbReference type="ARBA" id="ARBA00023136"/>
    </source>
</evidence>
<name>A0A223SDY3_9ACTN</name>
<protein>
    <submittedName>
        <fullName evidence="7">OmpA family protein</fullName>
    </submittedName>
</protein>
<reference evidence="7 8" key="1">
    <citation type="submission" date="2017-08" db="EMBL/GenBank/DDBJ databases">
        <title>The complete genome sequence of Nocardiopsis gilva YIM 90087.</title>
        <authorList>
            <person name="Yin M."/>
            <person name="Tang S."/>
        </authorList>
    </citation>
    <scope>NUCLEOTIDE SEQUENCE [LARGE SCALE GENOMIC DNA]</scope>
    <source>
        <strain evidence="7 8">YIM 90087</strain>
    </source>
</reference>
<evidence type="ECO:0000256" key="3">
    <source>
        <dbReference type="ARBA" id="ARBA00023237"/>
    </source>
</evidence>
<keyword evidence="8" id="KW-1185">Reference proteome</keyword>
<dbReference type="Pfam" id="PF00691">
    <property type="entry name" value="OmpA"/>
    <property type="match status" value="1"/>
</dbReference>
<gene>
    <name evidence="7" type="ORF">CDO52_21500</name>
</gene>
<dbReference type="CDD" id="cd07185">
    <property type="entry name" value="OmpA_C-like"/>
    <property type="match status" value="1"/>
</dbReference>
<sequence length="238" mass="25954">MSDDGDREADKTVSGVSLIDPDGQKQYFPWFTENRTCYCSEWDNHNFPPGETWDFWAAYPAPPKGVDKLSISTRIAAPINDIPITDGTAPEEPSGDLTDPKILDIRKLEEDLDSGTSRDESGDDVSVMLSSDVLFDLNESKLTGKADSILKKVAKEIDDSSATTVKIDGYTDSSGNDAINEPLSEDRAKSVEKKIKELTSRSGITYEVAGHGSADPVADNNTEEGAQKNRRVTVTFAK</sequence>
<dbReference type="PANTHER" id="PTHR30329">
    <property type="entry name" value="STATOR ELEMENT OF FLAGELLAR MOTOR COMPLEX"/>
    <property type="match status" value="1"/>
</dbReference>
<evidence type="ECO:0000256" key="5">
    <source>
        <dbReference type="SAM" id="MobiDB-lite"/>
    </source>
</evidence>
<dbReference type="PRINTS" id="PR01021">
    <property type="entry name" value="OMPADOMAIN"/>
</dbReference>
<evidence type="ECO:0000256" key="4">
    <source>
        <dbReference type="PROSITE-ProRule" id="PRU00473"/>
    </source>
</evidence>
<feature type="region of interest" description="Disordered" evidence="5">
    <location>
        <begin position="168"/>
        <end position="190"/>
    </location>
</feature>
<comment type="subcellular location">
    <subcellularLocation>
        <location evidence="1">Cell outer membrane</location>
    </subcellularLocation>
</comment>
<dbReference type="SUPFAM" id="SSF103088">
    <property type="entry name" value="OmpA-like"/>
    <property type="match status" value="1"/>
</dbReference>
<dbReference type="InterPro" id="IPR006665">
    <property type="entry name" value="OmpA-like"/>
</dbReference>
<proteinExistence type="predicted"/>
<keyword evidence="3" id="KW-0998">Cell outer membrane</keyword>
<dbReference type="EMBL" id="CP022753">
    <property type="protein sequence ID" value="ASU86364.1"/>
    <property type="molecule type" value="Genomic_DNA"/>
</dbReference>
<dbReference type="KEGG" id="ngv:CDO52_21500"/>
<evidence type="ECO:0000313" key="8">
    <source>
        <dbReference type="Proteomes" id="UP000215005"/>
    </source>
</evidence>
<dbReference type="InterPro" id="IPR006664">
    <property type="entry name" value="OMP_bac"/>
</dbReference>
<dbReference type="Gene3D" id="3.30.1330.60">
    <property type="entry name" value="OmpA-like domain"/>
    <property type="match status" value="1"/>
</dbReference>
<evidence type="ECO:0000256" key="1">
    <source>
        <dbReference type="ARBA" id="ARBA00004442"/>
    </source>
</evidence>
<accession>A0A223SDY3</accession>
<dbReference type="PROSITE" id="PS51123">
    <property type="entry name" value="OMPA_2"/>
    <property type="match status" value="1"/>
</dbReference>
<organism evidence="7 8">
    <name type="scientific">Nocardiopsis gilva YIM 90087</name>
    <dbReference type="NCBI Taxonomy" id="1235441"/>
    <lineage>
        <taxon>Bacteria</taxon>
        <taxon>Bacillati</taxon>
        <taxon>Actinomycetota</taxon>
        <taxon>Actinomycetes</taxon>
        <taxon>Streptosporangiales</taxon>
        <taxon>Nocardiopsidaceae</taxon>
        <taxon>Nocardiopsis</taxon>
    </lineage>
</organism>
<dbReference type="AlphaFoldDB" id="A0A223SDY3"/>
<feature type="region of interest" description="Disordered" evidence="5">
    <location>
        <begin position="207"/>
        <end position="238"/>
    </location>
</feature>